<dbReference type="Proteomes" id="UP000031516">
    <property type="component" value="Unassembled WGS sequence"/>
</dbReference>
<accession>A0A0A8L8Z6</accession>
<organism evidence="1 2">
    <name type="scientific">Kluyveromyces dobzhanskii CBS 2104</name>
    <dbReference type="NCBI Taxonomy" id="1427455"/>
    <lineage>
        <taxon>Eukaryota</taxon>
        <taxon>Fungi</taxon>
        <taxon>Dikarya</taxon>
        <taxon>Ascomycota</taxon>
        <taxon>Saccharomycotina</taxon>
        <taxon>Saccharomycetes</taxon>
        <taxon>Saccharomycetales</taxon>
        <taxon>Saccharomycetaceae</taxon>
        <taxon>Kluyveromyces</taxon>
    </lineage>
</organism>
<keyword evidence="2" id="KW-1185">Reference proteome</keyword>
<dbReference type="EMBL" id="CCBQ010000039">
    <property type="protein sequence ID" value="CDO94645.1"/>
    <property type="molecule type" value="Genomic_DNA"/>
</dbReference>
<dbReference type="OrthoDB" id="4067384at2759"/>
<sequence>MTDVHPGFDVKQDSGASTQQKLQWKIQVLLHINSMLIKKSQETRSMYESQPVPPLASLSKDQLEQILIQYTKRIHCNLHTISQINQGNLTAKPPILDPPPNPFAPANASPQERQTDMLVKMYLLMNRMFQLW</sequence>
<proteinExistence type="predicted"/>
<evidence type="ECO:0000313" key="1">
    <source>
        <dbReference type="EMBL" id="CDO94645.1"/>
    </source>
</evidence>
<evidence type="ECO:0000313" key="2">
    <source>
        <dbReference type="Proteomes" id="UP000031516"/>
    </source>
</evidence>
<gene>
    <name evidence="1" type="ORF">KLDO_g2903B</name>
</gene>
<comment type="caution">
    <text evidence="1">The sequence shown here is derived from an EMBL/GenBank/DDBJ whole genome shotgun (WGS) entry which is preliminary data.</text>
</comment>
<protein>
    <submittedName>
        <fullName evidence="1">WGS project CCBQ000000000 data, contig 00014</fullName>
    </submittedName>
</protein>
<name>A0A0A8L8Z6_9SACH</name>
<reference evidence="1 2" key="1">
    <citation type="submission" date="2014-03" db="EMBL/GenBank/DDBJ databases">
        <title>The genome of Kluyveromyces dobzhanskii.</title>
        <authorList>
            <person name="Nystedt B."/>
            <person name="Astrom S."/>
        </authorList>
    </citation>
    <scope>NUCLEOTIDE SEQUENCE [LARGE SCALE GENOMIC DNA]</scope>
    <source>
        <strain evidence="1 2">CBS 2104</strain>
    </source>
</reference>
<dbReference type="AlphaFoldDB" id="A0A0A8L8Z6"/>